<feature type="transmembrane region" description="Helical" evidence="7">
    <location>
        <begin position="374"/>
        <end position="396"/>
    </location>
</feature>
<feature type="transmembrane region" description="Helical" evidence="7">
    <location>
        <begin position="523"/>
        <end position="542"/>
    </location>
</feature>
<dbReference type="GO" id="GO:0055085">
    <property type="term" value="P:transmembrane transport"/>
    <property type="evidence" value="ECO:0007669"/>
    <property type="project" value="InterPro"/>
</dbReference>
<gene>
    <name evidence="9" type="ORF">DEW08_01275</name>
</gene>
<dbReference type="OrthoDB" id="7056428at2"/>
<feature type="transmembrane region" description="Helical" evidence="7">
    <location>
        <begin position="416"/>
        <end position="442"/>
    </location>
</feature>
<evidence type="ECO:0000256" key="1">
    <source>
        <dbReference type="ARBA" id="ARBA00004651"/>
    </source>
</evidence>
<organism evidence="9 10">
    <name type="scientific">Azospirillum thermophilum</name>
    <dbReference type="NCBI Taxonomy" id="2202148"/>
    <lineage>
        <taxon>Bacteria</taxon>
        <taxon>Pseudomonadati</taxon>
        <taxon>Pseudomonadota</taxon>
        <taxon>Alphaproteobacteria</taxon>
        <taxon>Rhodospirillales</taxon>
        <taxon>Azospirillaceae</taxon>
        <taxon>Azospirillum</taxon>
    </lineage>
</organism>
<keyword evidence="6 7" id="KW-0472">Membrane</keyword>
<keyword evidence="2 7" id="KW-0813">Transport</keyword>
<evidence type="ECO:0000256" key="7">
    <source>
        <dbReference type="RuleBase" id="RU363032"/>
    </source>
</evidence>
<dbReference type="AlphaFoldDB" id="A0A2S2CKH0"/>
<feature type="domain" description="ABC transmembrane type-1" evidence="8">
    <location>
        <begin position="187"/>
        <end position="392"/>
    </location>
</feature>
<comment type="subcellular location">
    <subcellularLocation>
        <location evidence="1 7">Cell membrane</location>
        <topology evidence="1 7">Multi-pass membrane protein</topology>
    </subcellularLocation>
</comment>
<protein>
    <submittedName>
        <fullName evidence="9">Iron ABC transporter permease</fullName>
    </submittedName>
</protein>
<keyword evidence="4 7" id="KW-0812">Transmembrane</keyword>
<keyword evidence="10" id="KW-1185">Reference proteome</keyword>
<feature type="transmembrane region" description="Helical" evidence="7">
    <location>
        <begin position="191"/>
        <end position="213"/>
    </location>
</feature>
<feature type="transmembrane region" description="Helical" evidence="7">
    <location>
        <begin position="121"/>
        <end position="143"/>
    </location>
</feature>
<feature type="transmembrane region" description="Helical" evidence="7">
    <location>
        <begin position="68"/>
        <end position="86"/>
    </location>
</feature>
<feature type="transmembrane region" description="Helical" evidence="7">
    <location>
        <begin position="40"/>
        <end position="61"/>
    </location>
</feature>
<dbReference type="RefSeq" id="WP_109323801.1">
    <property type="nucleotide sequence ID" value="NZ_CP029352.1"/>
</dbReference>
<dbReference type="Gene3D" id="1.10.3720.10">
    <property type="entry name" value="MetI-like"/>
    <property type="match status" value="2"/>
</dbReference>
<accession>A0A2S2CKH0</accession>
<proteinExistence type="inferred from homology"/>
<evidence type="ECO:0000313" key="9">
    <source>
        <dbReference type="EMBL" id="AWK84991.1"/>
    </source>
</evidence>
<sequence>MQRTILFWLAAGWVSVLLLPWHMGGGMPALWQGIMDGRPWLLPLALPLLAAAGGLAGRGAAGPTQARWLTAAGAGGLAWTVLQGFAIAQPGFGPGAAVYAIACVGLGAQGLAMRGWCKGDAFIVAAIGLVLGSIALFVGFPVVKILLSALYDGGGQLSLSGLAARLTDESVWGVGCVTGSGSVCGVAWNTLALAAVVATLTTGTGLAFALIAVRTGFRFKAGLRLVSILPVITPPFVIGLAIILLFGRAGVVTELMTTLFGLPRSRWIYGLPGVAMAQVLAFTPIAFLVLVGVLQGVSPTLEEASQTLRAKPWVTFRTVTLPLIRPGLANAFLISFIESLADFGNPLVLGGNFEVLSTKIFFAVVGAAHDQGKAAALAIILLSFTLSAFLAQRLWLGRRSYTTVSGKGDAGLPSPLPRAVTAVAATVAVAWTALTVLVYGTILAGGFVKSLGRDNTPTLLHYQTAFGIESGPNGWWFSGSAWDSLFTTLGVSLAAMPLTAALGLLTAYLLVRQRFAGRGAFEFLTMLSFAIPGTVIGVSYILAFNAPPIELTGTGLILIIAFVFRNMPVGIRAGIATLSQIDKSLDEASLTLGARSFTTLRRVILPLLRPAIVTAMVYSFVRAITSVSAVIFLVTAKYNLATAYIVGRTEVGEYGLAIAYSSVLIVIMVLALLAIQALVGERRLGRRQTAAAPARTPATKVNA</sequence>
<dbReference type="GO" id="GO:0005886">
    <property type="term" value="C:plasma membrane"/>
    <property type="evidence" value="ECO:0007669"/>
    <property type="project" value="UniProtKB-SubCell"/>
</dbReference>
<evidence type="ECO:0000259" key="8">
    <source>
        <dbReference type="PROSITE" id="PS50928"/>
    </source>
</evidence>
<feature type="transmembrane region" description="Helical" evidence="7">
    <location>
        <begin position="654"/>
        <end position="679"/>
    </location>
</feature>
<feature type="transmembrane region" description="Helical" evidence="7">
    <location>
        <begin position="225"/>
        <end position="247"/>
    </location>
</feature>
<evidence type="ECO:0000256" key="2">
    <source>
        <dbReference type="ARBA" id="ARBA00022448"/>
    </source>
</evidence>
<dbReference type="Proteomes" id="UP000245629">
    <property type="component" value="Chromosome 1"/>
</dbReference>
<keyword evidence="5 7" id="KW-1133">Transmembrane helix</keyword>
<dbReference type="KEGG" id="azz:DEW08_01275"/>
<feature type="transmembrane region" description="Helical" evidence="7">
    <location>
        <begin position="267"/>
        <end position="294"/>
    </location>
</feature>
<feature type="transmembrane region" description="Helical" evidence="7">
    <location>
        <begin position="485"/>
        <end position="511"/>
    </location>
</feature>
<dbReference type="CDD" id="cd06261">
    <property type="entry name" value="TM_PBP2"/>
    <property type="match status" value="2"/>
</dbReference>
<evidence type="ECO:0000256" key="5">
    <source>
        <dbReference type="ARBA" id="ARBA00022989"/>
    </source>
</evidence>
<dbReference type="InterPro" id="IPR035906">
    <property type="entry name" value="MetI-like_sf"/>
</dbReference>
<dbReference type="InterPro" id="IPR000515">
    <property type="entry name" value="MetI-like"/>
</dbReference>
<evidence type="ECO:0000256" key="4">
    <source>
        <dbReference type="ARBA" id="ARBA00022692"/>
    </source>
</evidence>
<keyword evidence="3" id="KW-1003">Cell membrane</keyword>
<dbReference type="PROSITE" id="PS50928">
    <property type="entry name" value="ABC_TM1"/>
    <property type="match status" value="2"/>
</dbReference>
<dbReference type="SUPFAM" id="SSF161098">
    <property type="entry name" value="MetI-like"/>
    <property type="match status" value="2"/>
</dbReference>
<dbReference type="PANTHER" id="PTHR30183:SF7">
    <property type="entry name" value="FERRIC TRANSPORT SYSTEM PERMEASE PROTEIN FBPB 1-RELATED"/>
    <property type="match status" value="1"/>
</dbReference>
<name>A0A2S2CKH0_9PROT</name>
<feature type="domain" description="ABC transmembrane type-1" evidence="8">
    <location>
        <begin position="485"/>
        <end position="675"/>
    </location>
</feature>
<comment type="similarity">
    <text evidence="7">Belongs to the binding-protein-dependent transport system permease family.</text>
</comment>
<evidence type="ECO:0000256" key="6">
    <source>
        <dbReference type="ARBA" id="ARBA00023136"/>
    </source>
</evidence>
<evidence type="ECO:0000313" key="10">
    <source>
        <dbReference type="Proteomes" id="UP000245629"/>
    </source>
</evidence>
<dbReference type="PANTHER" id="PTHR30183">
    <property type="entry name" value="MOLYBDENUM TRANSPORT SYSTEM PERMEASE PROTEIN MODB"/>
    <property type="match status" value="1"/>
</dbReference>
<feature type="transmembrane region" description="Helical" evidence="7">
    <location>
        <begin position="92"/>
        <end position="112"/>
    </location>
</feature>
<reference evidence="10" key="1">
    <citation type="submission" date="2018-05" db="EMBL/GenBank/DDBJ databases">
        <title>Azospirillum thermophila sp. nov., a novel isolated from hot spring.</title>
        <authorList>
            <person name="Zhao Z."/>
        </authorList>
    </citation>
    <scope>NUCLEOTIDE SEQUENCE [LARGE SCALE GENOMIC DNA]</scope>
    <source>
        <strain evidence="10">CFH 70021</strain>
    </source>
</reference>
<dbReference type="Pfam" id="PF00528">
    <property type="entry name" value="BPD_transp_1"/>
    <property type="match status" value="2"/>
</dbReference>
<evidence type="ECO:0000256" key="3">
    <source>
        <dbReference type="ARBA" id="ARBA00022475"/>
    </source>
</evidence>
<dbReference type="EMBL" id="CP029352">
    <property type="protein sequence ID" value="AWK84991.1"/>
    <property type="molecule type" value="Genomic_DNA"/>
</dbReference>